<reference evidence="2 3" key="2">
    <citation type="submission" date="2018-11" db="EMBL/GenBank/DDBJ databases">
        <authorList>
            <consortium name="Pathogen Informatics"/>
        </authorList>
    </citation>
    <scope>NUCLEOTIDE SEQUENCE [LARGE SCALE GENOMIC DNA]</scope>
    <source>
        <strain evidence="2 3">Costa Rica</strain>
    </source>
</reference>
<evidence type="ECO:0000313" key="2">
    <source>
        <dbReference type="EMBL" id="VDM64445.1"/>
    </source>
</evidence>
<proteinExistence type="predicted"/>
<feature type="compositionally biased region" description="Basic residues" evidence="1">
    <location>
        <begin position="661"/>
        <end position="681"/>
    </location>
</feature>
<feature type="compositionally biased region" description="Basic and acidic residues" evidence="1">
    <location>
        <begin position="313"/>
        <end position="334"/>
    </location>
</feature>
<protein>
    <submittedName>
        <fullName evidence="4">TFIIS N-terminal domain-containing protein</fullName>
    </submittedName>
</protein>
<feature type="compositionally biased region" description="Basic and acidic residues" evidence="1">
    <location>
        <begin position="429"/>
        <end position="574"/>
    </location>
</feature>
<sequence length="706" mass="80972">MEHLRELFKLYNQRECEDGEELATKKREQKTDYLIKTQFEEVQARKHPAVSVSRKKSVLRWKKSKSLPSKEKATEKKLEKESNVSSNLFNHMVAKIQMMSEIKKRKMIDRLLDANDSGMIRKMFENDIAEPTKVEVKLLHRALNILWEELMCNIAEFKFEREVVVLLCEREKVKARFLDAMLLYPHFVPDTWGGRHLCDLVKSVGTAKNIPHDEGDGLIPPPIVETIPSQWTKQLQQILGEQKPKSQESTFSATEGTKQVVERNLMAKSGKAVDPVVTDREQEDVLVAVDDEEEEHVAELGKRRGTKKKRKSRSENRTRKTALMERRDQQNDYENKEEEYAEKVKTVQEVSSGVEGKSIPKKITNDFQHKAQKITEKERDNDFTGASSKRPEVRAAKSKKNEKNVTVSLEKTQSTISQQKSMESLSEGKLGDLKTQPKIENESSETKCPEINETRTQEEVVDEAIKEKARTVPVEDKHIEKDARPKETRKNLEKGKKEETKDDLKFTTSKEQKEKKQLTGKKVEDKKGEEVGHATEKLESKTPAEQKERKKVDEKGHEEELSGEKIGGSKEKLTNKTSIQSRETLNITKKKTVKEEGKKSVKVRTNSASPVKDKEHKGGSNDTKINKESKKSATQETLTEIASKPKKQKMRAKNSDSEKEHRKKKDPKVKKREQKEHKPHKSAGNEWKETGHKKSTLKNASGSKDK</sequence>
<dbReference type="EMBL" id="UYYA01005268">
    <property type="protein sequence ID" value="VDM64445.1"/>
    <property type="molecule type" value="Genomic_DNA"/>
</dbReference>
<feature type="compositionally biased region" description="Basic residues" evidence="1">
    <location>
        <begin position="303"/>
        <end position="312"/>
    </location>
</feature>
<dbReference type="OMA" id="CPEINET"/>
<dbReference type="PANTHER" id="PTHR38630">
    <property type="entry name" value="PROTEIN CBG12780"/>
    <property type="match status" value="1"/>
</dbReference>
<dbReference type="WBParaSite" id="ACOC_0001285901-mRNA-1">
    <property type="protein sequence ID" value="ACOC_0001285901-mRNA-1"/>
    <property type="gene ID" value="ACOC_0001285901"/>
</dbReference>
<feature type="compositionally biased region" description="Basic and acidic residues" evidence="1">
    <location>
        <begin position="611"/>
        <end position="633"/>
    </location>
</feature>
<dbReference type="AlphaFoldDB" id="A0A158PMJ0"/>
<reference evidence="4" key="1">
    <citation type="submission" date="2016-04" db="UniProtKB">
        <authorList>
            <consortium name="WormBaseParasite"/>
        </authorList>
    </citation>
    <scope>IDENTIFICATION</scope>
</reference>
<evidence type="ECO:0000313" key="3">
    <source>
        <dbReference type="Proteomes" id="UP000267027"/>
    </source>
</evidence>
<accession>A0A158PMJ0</accession>
<evidence type="ECO:0000256" key="1">
    <source>
        <dbReference type="SAM" id="MobiDB-lite"/>
    </source>
</evidence>
<evidence type="ECO:0000313" key="4">
    <source>
        <dbReference type="WBParaSite" id="ACOC_0001285901-mRNA-1"/>
    </source>
</evidence>
<dbReference type="STRING" id="334426.A0A158PMJ0"/>
<name>A0A158PMJ0_ANGCS</name>
<dbReference type="Proteomes" id="UP000267027">
    <property type="component" value="Unassembled WGS sequence"/>
</dbReference>
<feature type="region of interest" description="Disordered" evidence="1">
    <location>
        <begin position="294"/>
        <end position="706"/>
    </location>
</feature>
<gene>
    <name evidence="2" type="ORF">ACOC_LOCUS12860</name>
</gene>
<feature type="compositionally biased region" description="Polar residues" evidence="1">
    <location>
        <begin position="697"/>
        <end position="706"/>
    </location>
</feature>
<dbReference type="OrthoDB" id="5877494at2759"/>
<feature type="compositionally biased region" description="Basic and acidic residues" evidence="1">
    <location>
        <begin position="389"/>
        <end position="403"/>
    </location>
</feature>
<keyword evidence="3" id="KW-1185">Reference proteome</keyword>
<organism evidence="4">
    <name type="scientific">Angiostrongylus costaricensis</name>
    <name type="common">Nematode worm</name>
    <dbReference type="NCBI Taxonomy" id="334426"/>
    <lineage>
        <taxon>Eukaryota</taxon>
        <taxon>Metazoa</taxon>
        <taxon>Ecdysozoa</taxon>
        <taxon>Nematoda</taxon>
        <taxon>Chromadorea</taxon>
        <taxon>Rhabditida</taxon>
        <taxon>Rhabditina</taxon>
        <taxon>Rhabditomorpha</taxon>
        <taxon>Strongyloidea</taxon>
        <taxon>Metastrongylidae</taxon>
        <taxon>Angiostrongylus</taxon>
    </lineage>
</organism>
<feature type="compositionally biased region" description="Polar residues" evidence="1">
    <location>
        <begin position="404"/>
        <end position="424"/>
    </location>
</feature>
<dbReference type="PANTHER" id="PTHR38630:SF1">
    <property type="entry name" value="DEK_C DOMAIN-CONTAINING PROTEIN-RELATED"/>
    <property type="match status" value="1"/>
</dbReference>
<feature type="compositionally biased region" description="Polar residues" evidence="1">
    <location>
        <begin position="575"/>
        <end position="587"/>
    </location>
</feature>
<feature type="compositionally biased region" description="Basic and acidic residues" evidence="1">
    <location>
        <begin position="363"/>
        <end position="382"/>
    </location>
</feature>